<evidence type="ECO:0000313" key="2">
    <source>
        <dbReference type="EMBL" id="SVC03887.1"/>
    </source>
</evidence>
<dbReference type="EMBL" id="UINC01070047">
    <property type="protein sequence ID" value="SVC03887.1"/>
    <property type="molecule type" value="Genomic_DNA"/>
</dbReference>
<keyword evidence="1" id="KW-0812">Transmembrane</keyword>
<reference evidence="2" key="1">
    <citation type="submission" date="2018-05" db="EMBL/GenBank/DDBJ databases">
        <authorList>
            <person name="Lanie J.A."/>
            <person name="Ng W.-L."/>
            <person name="Kazmierczak K.M."/>
            <person name="Andrzejewski T.M."/>
            <person name="Davidsen T.M."/>
            <person name="Wayne K.J."/>
            <person name="Tettelin H."/>
            <person name="Glass J.I."/>
            <person name="Rusch D."/>
            <person name="Podicherti R."/>
            <person name="Tsui H.-C.T."/>
            <person name="Winkler M.E."/>
        </authorList>
    </citation>
    <scope>NUCLEOTIDE SEQUENCE</scope>
</reference>
<keyword evidence="1" id="KW-0472">Membrane</keyword>
<dbReference type="AlphaFoldDB" id="A0A382IXM5"/>
<feature type="transmembrane region" description="Helical" evidence="1">
    <location>
        <begin position="72"/>
        <end position="96"/>
    </location>
</feature>
<organism evidence="2">
    <name type="scientific">marine metagenome</name>
    <dbReference type="NCBI Taxonomy" id="408172"/>
    <lineage>
        <taxon>unclassified sequences</taxon>
        <taxon>metagenomes</taxon>
        <taxon>ecological metagenomes</taxon>
    </lineage>
</organism>
<proteinExistence type="predicted"/>
<evidence type="ECO:0000256" key="1">
    <source>
        <dbReference type="SAM" id="Phobius"/>
    </source>
</evidence>
<evidence type="ECO:0008006" key="3">
    <source>
        <dbReference type="Google" id="ProtNLM"/>
    </source>
</evidence>
<sequence length="154" mass="16088">DPEDLCWAEGFEDWYPLNQVEGFVMPGTQAAPTTETAPATATATEVAPDDSVTGLAAAGDAAASGSRGRKKWFIGGGIAAVLMATGAFLVFGGAGLDGLCQELAEPHPEPALPQELEAKMRSIRGEMEKLVADDNKTEADRRLNNALNLLKTGS</sequence>
<accession>A0A382IXM5</accession>
<protein>
    <recommendedName>
        <fullName evidence="3">GYF domain-containing protein</fullName>
    </recommendedName>
</protein>
<gene>
    <name evidence="2" type="ORF">METZ01_LOCUS256741</name>
</gene>
<keyword evidence="1" id="KW-1133">Transmembrane helix</keyword>
<feature type="non-terminal residue" evidence="2">
    <location>
        <position position="1"/>
    </location>
</feature>
<name>A0A382IXM5_9ZZZZ</name>